<dbReference type="Pfam" id="PF21956">
    <property type="entry name" value="DUF6922"/>
    <property type="match status" value="1"/>
</dbReference>
<reference evidence="2 3" key="1">
    <citation type="journal article" date="2016" name="Nat. Commun.">
        <title>Thousands of microbial genomes shed light on interconnected biogeochemical processes in an aquifer system.</title>
        <authorList>
            <person name="Anantharaman K."/>
            <person name="Brown C.T."/>
            <person name="Hug L.A."/>
            <person name="Sharon I."/>
            <person name="Castelle C.J."/>
            <person name="Probst A.J."/>
            <person name="Thomas B.C."/>
            <person name="Singh A."/>
            <person name="Wilkins M.J."/>
            <person name="Karaoz U."/>
            <person name="Brodie E.L."/>
            <person name="Williams K.H."/>
            <person name="Hubbard S.S."/>
            <person name="Banfield J.F."/>
        </authorList>
    </citation>
    <scope>NUCLEOTIDE SEQUENCE [LARGE SCALE GENOMIC DNA]</scope>
</reference>
<dbReference type="InterPro" id="IPR053830">
    <property type="entry name" value="DUF6922"/>
</dbReference>
<feature type="domain" description="DUF6922" evidence="1">
    <location>
        <begin position="14"/>
        <end position="63"/>
    </location>
</feature>
<dbReference type="Proteomes" id="UP000177528">
    <property type="component" value="Unassembled WGS sequence"/>
</dbReference>
<evidence type="ECO:0000313" key="3">
    <source>
        <dbReference type="Proteomes" id="UP000177528"/>
    </source>
</evidence>
<dbReference type="EMBL" id="MHHR01000005">
    <property type="protein sequence ID" value="OGY35054.1"/>
    <property type="molecule type" value="Genomic_DNA"/>
</dbReference>
<evidence type="ECO:0000259" key="1">
    <source>
        <dbReference type="Pfam" id="PF21956"/>
    </source>
</evidence>
<evidence type="ECO:0000313" key="2">
    <source>
        <dbReference type="EMBL" id="OGY35054.1"/>
    </source>
</evidence>
<accession>A0A1G1X503</accession>
<dbReference type="AlphaFoldDB" id="A0A1G1X503"/>
<comment type="caution">
    <text evidence="2">The sequence shown here is derived from an EMBL/GenBank/DDBJ whole genome shotgun (WGS) entry which is preliminary data.</text>
</comment>
<gene>
    <name evidence="2" type="ORF">A3D99_00760</name>
</gene>
<name>A0A1G1X503_9BACT</name>
<organism evidence="2 3">
    <name type="scientific">Candidatus Andersenbacteria bacterium RIFCSPHIGHO2_12_FULL_45_11</name>
    <dbReference type="NCBI Taxonomy" id="1797281"/>
    <lineage>
        <taxon>Bacteria</taxon>
        <taxon>Candidatus Anderseniibacteriota</taxon>
    </lineage>
</organism>
<proteinExistence type="predicted"/>
<sequence>MDNQNLARLPESFRPLMWSYRFEDVDPEKHKEEIIVNTINYGNLKHWGWIMAQYGKDEIRQILERRLVTEFNPESKNLAQLIFSVTHFRDVRGSAY</sequence>
<protein>
    <recommendedName>
        <fullName evidence="1">DUF6922 domain-containing protein</fullName>
    </recommendedName>
</protein>